<dbReference type="HOGENOM" id="CLU_2776174_0_0_1"/>
<gene>
    <name evidence="1" type="ORF">GYMLUDRAFT_737808</name>
</gene>
<name>A0A0D0CI34_9AGAR</name>
<proteinExistence type="predicted"/>
<dbReference type="EMBL" id="KN834788">
    <property type="protein sequence ID" value="KIK57942.1"/>
    <property type="molecule type" value="Genomic_DNA"/>
</dbReference>
<dbReference type="Proteomes" id="UP000053593">
    <property type="component" value="Unassembled WGS sequence"/>
</dbReference>
<organism evidence="1 2">
    <name type="scientific">Collybiopsis luxurians FD-317 M1</name>
    <dbReference type="NCBI Taxonomy" id="944289"/>
    <lineage>
        <taxon>Eukaryota</taxon>
        <taxon>Fungi</taxon>
        <taxon>Dikarya</taxon>
        <taxon>Basidiomycota</taxon>
        <taxon>Agaricomycotina</taxon>
        <taxon>Agaricomycetes</taxon>
        <taxon>Agaricomycetidae</taxon>
        <taxon>Agaricales</taxon>
        <taxon>Marasmiineae</taxon>
        <taxon>Omphalotaceae</taxon>
        <taxon>Collybiopsis</taxon>
        <taxon>Collybiopsis luxurians</taxon>
    </lineage>
</organism>
<reference evidence="1 2" key="1">
    <citation type="submission" date="2014-04" db="EMBL/GenBank/DDBJ databases">
        <title>Evolutionary Origins and Diversification of the Mycorrhizal Mutualists.</title>
        <authorList>
            <consortium name="DOE Joint Genome Institute"/>
            <consortium name="Mycorrhizal Genomics Consortium"/>
            <person name="Kohler A."/>
            <person name="Kuo A."/>
            <person name="Nagy L.G."/>
            <person name="Floudas D."/>
            <person name="Copeland A."/>
            <person name="Barry K.W."/>
            <person name="Cichocki N."/>
            <person name="Veneault-Fourrey C."/>
            <person name="LaButti K."/>
            <person name="Lindquist E.A."/>
            <person name="Lipzen A."/>
            <person name="Lundell T."/>
            <person name="Morin E."/>
            <person name="Murat C."/>
            <person name="Riley R."/>
            <person name="Ohm R."/>
            <person name="Sun H."/>
            <person name="Tunlid A."/>
            <person name="Henrissat B."/>
            <person name="Grigoriev I.V."/>
            <person name="Hibbett D.S."/>
            <person name="Martin F."/>
        </authorList>
    </citation>
    <scope>NUCLEOTIDE SEQUENCE [LARGE SCALE GENOMIC DNA]</scope>
    <source>
        <strain evidence="1 2">FD-317 M1</strain>
    </source>
</reference>
<keyword evidence="2" id="KW-1185">Reference proteome</keyword>
<evidence type="ECO:0000313" key="1">
    <source>
        <dbReference type="EMBL" id="KIK57942.1"/>
    </source>
</evidence>
<protein>
    <submittedName>
        <fullName evidence="1">Uncharacterized protein</fullName>
    </submittedName>
</protein>
<dbReference type="AlphaFoldDB" id="A0A0D0CI34"/>
<evidence type="ECO:0000313" key="2">
    <source>
        <dbReference type="Proteomes" id="UP000053593"/>
    </source>
</evidence>
<accession>A0A0D0CI34</accession>
<sequence length="69" mass="7817">MWLPQRLKKKEASSSCVLTIEHLHTHAWSSHSHSRSSLTFGRLTLILGWPLLTCLSESTCRPDVELVFG</sequence>